<accession>A0A161Q133</accession>
<evidence type="ECO:0000313" key="1">
    <source>
        <dbReference type="EMBL" id="KYO51066.1"/>
    </source>
</evidence>
<comment type="caution">
    <text evidence="1">The sequence shown here is derived from an EMBL/GenBank/DDBJ whole genome shotgun (WGS) entry which is preliminary data.</text>
</comment>
<reference evidence="1 2" key="1">
    <citation type="submission" date="2015-12" db="EMBL/GenBank/DDBJ databases">
        <title>Genome sequence of Tistrella mobilis MCCC 1A02139.</title>
        <authorList>
            <person name="Lu L."/>
            <person name="Lai Q."/>
            <person name="Shao Z."/>
            <person name="Qian P."/>
        </authorList>
    </citation>
    <scope>NUCLEOTIDE SEQUENCE [LARGE SCALE GENOMIC DNA]</scope>
    <source>
        <strain evidence="1 2">MCCC 1A02139</strain>
    </source>
</reference>
<dbReference type="EMBL" id="LPZR01000183">
    <property type="protein sequence ID" value="KYO51066.1"/>
    <property type="molecule type" value="Genomic_DNA"/>
</dbReference>
<dbReference type="Proteomes" id="UP000075787">
    <property type="component" value="Unassembled WGS sequence"/>
</dbReference>
<name>A0A161Q133_9PROT</name>
<evidence type="ECO:0000313" key="2">
    <source>
        <dbReference type="Proteomes" id="UP000075787"/>
    </source>
</evidence>
<organism evidence="1 2">
    <name type="scientific">Tistrella mobilis</name>
    <dbReference type="NCBI Taxonomy" id="171437"/>
    <lineage>
        <taxon>Bacteria</taxon>
        <taxon>Pseudomonadati</taxon>
        <taxon>Pseudomonadota</taxon>
        <taxon>Alphaproteobacteria</taxon>
        <taxon>Geminicoccales</taxon>
        <taxon>Geminicoccaceae</taxon>
        <taxon>Tistrella</taxon>
    </lineage>
</organism>
<dbReference type="AlphaFoldDB" id="A0A161Q133"/>
<proteinExistence type="predicted"/>
<sequence>MADLETNIATITLCDLKRDPKAAIAAYGDRPVAVLENGRVMFYCLSAAGYKALQDSLEDLELGAIADARANAPVVRVSLDEL</sequence>
<evidence type="ECO:0008006" key="3">
    <source>
        <dbReference type="Google" id="ProtNLM"/>
    </source>
</evidence>
<gene>
    <name evidence="1" type="ORF">AUP44_10505</name>
</gene>
<protein>
    <recommendedName>
        <fullName evidence="3">Prevent-host-death protein</fullName>
    </recommendedName>
</protein>
<dbReference type="RefSeq" id="WP_062767068.1">
    <property type="nucleotide sequence ID" value="NZ_CP121045.1"/>
</dbReference>
<dbReference type="GeneID" id="97240788"/>
<dbReference type="OrthoDB" id="5297687at2"/>